<reference evidence="2 3" key="1">
    <citation type="submission" date="2014-04" db="EMBL/GenBank/DDBJ databases">
        <authorList>
            <consortium name="DOE Joint Genome Institute"/>
            <person name="Kuo A."/>
            <person name="Kohler A."/>
            <person name="Nagy L.G."/>
            <person name="Floudas D."/>
            <person name="Copeland A."/>
            <person name="Barry K.W."/>
            <person name="Cichocki N."/>
            <person name="Veneault-Fourrey C."/>
            <person name="LaButti K."/>
            <person name="Lindquist E.A."/>
            <person name="Lipzen A."/>
            <person name="Lundell T."/>
            <person name="Morin E."/>
            <person name="Murat C."/>
            <person name="Sun H."/>
            <person name="Tunlid A."/>
            <person name="Henrissat B."/>
            <person name="Grigoriev I.V."/>
            <person name="Hibbett D.S."/>
            <person name="Martin F."/>
            <person name="Nordberg H.P."/>
            <person name="Cantor M.N."/>
            <person name="Hua S.X."/>
        </authorList>
    </citation>
    <scope>NUCLEOTIDE SEQUENCE [LARGE SCALE GENOMIC DNA]</scope>
    <source>
        <strain evidence="2 3">Foug A</strain>
    </source>
</reference>
<gene>
    <name evidence="2" type="ORF">SCLCIDRAFT_1224144</name>
</gene>
<feature type="compositionally biased region" description="Basic and acidic residues" evidence="1">
    <location>
        <begin position="32"/>
        <end position="48"/>
    </location>
</feature>
<dbReference type="HOGENOM" id="CLU_990989_0_0_1"/>
<feature type="compositionally biased region" description="Polar residues" evidence="1">
    <location>
        <begin position="1"/>
        <end position="15"/>
    </location>
</feature>
<accession>A0A0C2ZFX7</accession>
<dbReference type="AlphaFoldDB" id="A0A0C2ZFX7"/>
<reference evidence="3" key="2">
    <citation type="submission" date="2015-01" db="EMBL/GenBank/DDBJ databases">
        <title>Evolutionary Origins and Diversification of the Mycorrhizal Mutualists.</title>
        <authorList>
            <consortium name="DOE Joint Genome Institute"/>
            <consortium name="Mycorrhizal Genomics Consortium"/>
            <person name="Kohler A."/>
            <person name="Kuo A."/>
            <person name="Nagy L.G."/>
            <person name="Floudas D."/>
            <person name="Copeland A."/>
            <person name="Barry K.W."/>
            <person name="Cichocki N."/>
            <person name="Veneault-Fourrey C."/>
            <person name="LaButti K."/>
            <person name="Lindquist E.A."/>
            <person name="Lipzen A."/>
            <person name="Lundell T."/>
            <person name="Morin E."/>
            <person name="Murat C."/>
            <person name="Riley R."/>
            <person name="Ohm R."/>
            <person name="Sun H."/>
            <person name="Tunlid A."/>
            <person name="Henrissat B."/>
            <person name="Grigoriev I.V."/>
            <person name="Hibbett D.S."/>
            <person name="Martin F."/>
        </authorList>
    </citation>
    <scope>NUCLEOTIDE SEQUENCE [LARGE SCALE GENOMIC DNA]</scope>
    <source>
        <strain evidence="3">Foug A</strain>
    </source>
</reference>
<feature type="region of interest" description="Disordered" evidence="1">
    <location>
        <begin position="252"/>
        <end position="281"/>
    </location>
</feature>
<organism evidence="2 3">
    <name type="scientific">Scleroderma citrinum Foug A</name>
    <dbReference type="NCBI Taxonomy" id="1036808"/>
    <lineage>
        <taxon>Eukaryota</taxon>
        <taxon>Fungi</taxon>
        <taxon>Dikarya</taxon>
        <taxon>Basidiomycota</taxon>
        <taxon>Agaricomycotina</taxon>
        <taxon>Agaricomycetes</taxon>
        <taxon>Agaricomycetidae</taxon>
        <taxon>Boletales</taxon>
        <taxon>Sclerodermatineae</taxon>
        <taxon>Sclerodermataceae</taxon>
        <taxon>Scleroderma</taxon>
    </lineage>
</organism>
<name>A0A0C2ZFX7_9AGAM</name>
<evidence type="ECO:0000313" key="3">
    <source>
        <dbReference type="Proteomes" id="UP000053989"/>
    </source>
</evidence>
<proteinExistence type="predicted"/>
<sequence>MSFDPSNTTSDTSFPPQHRLHNPDEPLPGSEGGRDTDRSPYASPEERPSSGQPCDPRKTTGDTSFFPQHRLRNPDESLPGSEGGRDTDCSPYASPEERSSSGQPCDPSKTTGDTSFPPQHRLHNPDESLPGSEGGRDRDTDRSPHISYASEERSSSGQPCATEANGYGASDGPVREQSGRGAVPGIGSTPPARDTDSGAAIPGAFNTEQPFGAAPVPEGGGAIGGQSELPVTSPGLGDRLRGKVEKVVGKYTNNPERQEKGELRATGGKAAVEDRARAAYD</sequence>
<dbReference type="InParanoid" id="A0A0C2ZFX7"/>
<protein>
    <recommendedName>
        <fullName evidence="4">CsbD-like domain-containing protein</fullName>
    </recommendedName>
</protein>
<dbReference type="Proteomes" id="UP000053989">
    <property type="component" value="Unassembled WGS sequence"/>
</dbReference>
<keyword evidence="3" id="KW-1185">Reference proteome</keyword>
<feature type="region of interest" description="Disordered" evidence="1">
    <location>
        <begin position="1"/>
        <end position="240"/>
    </location>
</feature>
<feature type="compositionally biased region" description="Basic and acidic residues" evidence="1">
    <location>
        <begin position="134"/>
        <end position="154"/>
    </location>
</feature>
<evidence type="ECO:0000256" key="1">
    <source>
        <dbReference type="SAM" id="MobiDB-lite"/>
    </source>
</evidence>
<feature type="compositionally biased region" description="Polar residues" evidence="1">
    <location>
        <begin position="100"/>
        <end position="117"/>
    </location>
</feature>
<evidence type="ECO:0008006" key="4">
    <source>
        <dbReference type="Google" id="ProtNLM"/>
    </source>
</evidence>
<feature type="compositionally biased region" description="Basic and acidic residues" evidence="1">
    <location>
        <begin position="271"/>
        <end position="281"/>
    </location>
</feature>
<dbReference type="OrthoDB" id="3210574at2759"/>
<evidence type="ECO:0000313" key="2">
    <source>
        <dbReference type="EMBL" id="KIM51782.1"/>
    </source>
</evidence>
<dbReference type="EMBL" id="KN822240">
    <property type="protein sequence ID" value="KIM51782.1"/>
    <property type="molecule type" value="Genomic_DNA"/>
</dbReference>